<keyword evidence="1" id="KW-0732">Signal</keyword>
<evidence type="ECO:0000313" key="4">
    <source>
        <dbReference type="EMBL" id="ADV80997.1"/>
    </source>
</evidence>
<dbReference type="HOGENOM" id="CLU_007487_0_1_0"/>
<dbReference type="InterPro" id="IPR011765">
    <property type="entry name" value="Pept_M16_N"/>
</dbReference>
<sequence length="938" mass="101431">MKFHRRALVLALSIGFAVPMLSVAQAPAPKLVAPNIPFEKYTLPNGLEIILSEDHTLPVVSVDVWFHVGAANERAGRTGFAHLFEHMMFAGSGHVPNRAADRLLQGAGAGEVNGSTSFDRTNYFETVPSNQLALGLWLESDRMGFLLDTVDREKLGIQRDVVRNERRQRTESVPYGMGFETLFHALLPKEHPYYGVVMGSHADIEAARIGDIRDFFKQYYAPNNATLTLVGDFKKSEAKAMIEKYFGPLQRGAEPTPASAVTPAITSERDVTLTDRVQLPALLMGWITPASLTPGDAEMDLISAIVGGGKSSRMYQELVYKQQIAQAASCFQQSMHLTSIFGCQLIARPGVKPEQLQAAADKVFADFIANGPTDEELSRARTESEASLIRPLEDVQSVAETLQQYNQAKGDPGYLPKDLARYETATKASVMEAAKQYLVSNKRAVVTIIAGQKKLQDVPQSPADTDKDFKFDKEYTPEFYASQKFRDNPPAAGPTPKVNLPVPVTFTLSNGLKVLVTERHKLPLISVDLVANAGSAQNPVAKPGLAGFTSSVLNEGTTTRSSTQIANLSADLGAALGASAATEIAEVSLSTLTNTSTPAMELFADVAQHPAFDAKEIERVRARRKTAILQSSEEPGAVASKVGLRALYGADSPYGYPASGTTESTTATTREDLAGFYNNHYGPKNAVLVFAGDITVAQAREMANKYFGTWSSTAPAVPAVAASGKPLSHRILVVDKPGSPQTALVVMQRGPSRATPDYPAIEVMNTSLGGSFSSRINLNLREDHGYTYGAFTQFAFRRLTGYFVASSDIRSDVTVPAVKELIGELNKIHTTPLTPDELKRSKDNAVYSLPGQFQTNAALASAMAQLWIYNLPLDYFGKLPAQFETVTSAQAAEAATKYVRPDESVIVAVGDKAAIEPGLKDLKLAPVEEWTTDAEPKK</sequence>
<dbReference type="SUPFAM" id="SSF63411">
    <property type="entry name" value="LuxS/MPP-like metallohydrolase"/>
    <property type="match status" value="4"/>
</dbReference>
<evidence type="ECO:0000259" key="3">
    <source>
        <dbReference type="Pfam" id="PF05193"/>
    </source>
</evidence>
<evidence type="ECO:0000256" key="1">
    <source>
        <dbReference type="SAM" id="SignalP"/>
    </source>
</evidence>
<feature type="signal peptide" evidence="1">
    <location>
        <begin position="1"/>
        <end position="24"/>
    </location>
</feature>
<evidence type="ECO:0000259" key="2">
    <source>
        <dbReference type="Pfam" id="PF00675"/>
    </source>
</evidence>
<dbReference type="PANTHER" id="PTHR11851:SF224">
    <property type="entry name" value="PROCESSING PROTEASE"/>
    <property type="match status" value="1"/>
</dbReference>
<dbReference type="InterPro" id="IPR011249">
    <property type="entry name" value="Metalloenz_LuxS/M16"/>
</dbReference>
<accession>E8UZS0</accession>
<dbReference type="eggNOG" id="COG0612">
    <property type="taxonomic scope" value="Bacteria"/>
</dbReference>
<dbReference type="STRING" id="401053.AciPR4_0158"/>
<proteinExistence type="predicted"/>
<feature type="chain" id="PRO_5003232732" evidence="1">
    <location>
        <begin position="25"/>
        <end position="938"/>
    </location>
</feature>
<dbReference type="RefSeq" id="WP_013566730.1">
    <property type="nucleotide sequence ID" value="NC_014963.1"/>
</dbReference>
<dbReference type="AlphaFoldDB" id="E8UZS0"/>
<protein>
    <submittedName>
        <fullName evidence="4">Peptidase M16 domain protein</fullName>
    </submittedName>
</protein>
<dbReference type="Pfam" id="PF05193">
    <property type="entry name" value="Peptidase_M16_C"/>
    <property type="match status" value="2"/>
</dbReference>
<name>E8UZS0_TERSS</name>
<dbReference type="KEGG" id="tsa:AciPR4_0158"/>
<feature type="domain" description="Peptidase M16 N-terminal" evidence="2">
    <location>
        <begin position="516"/>
        <end position="635"/>
    </location>
</feature>
<dbReference type="GO" id="GO:0046872">
    <property type="term" value="F:metal ion binding"/>
    <property type="evidence" value="ECO:0007669"/>
    <property type="project" value="InterPro"/>
</dbReference>
<dbReference type="Pfam" id="PF00675">
    <property type="entry name" value="Peptidase_M16"/>
    <property type="match status" value="2"/>
</dbReference>
<dbReference type="InterPro" id="IPR050361">
    <property type="entry name" value="MPP/UQCRC_Complex"/>
</dbReference>
<dbReference type="Proteomes" id="UP000006844">
    <property type="component" value="Chromosome"/>
</dbReference>
<feature type="domain" description="Peptidase M16 C-terminal" evidence="3">
    <location>
        <begin position="211"/>
        <end position="382"/>
    </location>
</feature>
<feature type="domain" description="Peptidase M16 C-terminal" evidence="3">
    <location>
        <begin position="669"/>
        <end position="843"/>
    </location>
</feature>
<gene>
    <name evidence="4" type="ordered locus">AciPR4_0158</name>
</gene>
<dbReference type="EMBL" id="CP002467">
    <property type="protein sequence ID" value="ADV80997.1"/>
    <property type="molecule type" value="Genomic_DNA"/>
</dbReference>
<keyword evidence="5" id="KW-1185">Reference proteome</keyword>
<organism evidence="4 5">
    <name type="scientific">Terriglobus saanensis (strain ATCC BAA-1853 / DSM 23119 / SP1PR4)</name>
    <dbReference type="NCBI Taxonomy" id="401053"/>
    <lineage>
        <taxon>Bacteria</taxon>
        <taxon>Pseudomonadati</taxon>
        <taxon>Acidobacteriota</taxon>
        <taxon>Terriglobia</taxon>
        <taxon>Terriglobales</taxon>
        <taxon>Acidobacteriaceae</taxon>
        <taxon>Terriglobus</taxon>
    </lineage>
</organism>
<dbReference type="InterPro" id="IPR007863">
    <property type="entry name" value="Peptidase_M16_C"/>
</dbReference>
<evidence type="ECO:0000313" key="5">
    <source>
        <dbReference type="Proteomes" id="UP000006844"/>
    </source>
</evidence>
<reference evidence="4 5" key="1">
    <citation type="journal article" date="2012" name="Stand. Genomic Sci.">
        <title>Complete genome sequence of Terriglobus saanensis type strain SP1PR4(T), an Acidobacteria from tundra soil.</title>
        <authorList>
            <person name="Rawat S.R."/>
            <person name="Mannisto M.K."/>
            <person name="Starovoytov V."/>
            <person name="Goodwin L."/>
            <person name="Nolan M."/>
            <person name="Hauser L."/>
            <person name="Land M."/>
            <person name="Davenport K.W."/>
            <person name="Woyke T."/>
            <person name="Haggblom M.M."/>
        </authorList>
    </citation>
    <scope>NUCLEOTIDE SEQUENCE</scope>
    <source>
        <strain evidence="5">ATCC BAA-1853 / DSM 23119 / SP1PR4</strain>
    </source>
</reference>
<dbReference type="OrthoDB" id="9811314at2"/>
<dbReference type="PANTHER" id="PTHR11851">
    <property type="entry name" value="METALLOPROTEASE"/>
    <property type="match status" value="1"/>
</dbReference>
<feature type="domain" description="Peptidase M16 N-terminal" evidence="2">
    <location>
        <begin position="49"/>
        <end position="133"/>
    </location>
</feature>
<dbReference type="Gene3D" id="3.30.830.10">
    <property type="entry name" value="Metalloenzyme, LuxS/M16 peptidase-like"/>
    <property type="match status" value="4"/>
</dbReference>